<dbReference type="EMBL" id="JAELUP010000004">
    <property type="protein sequence ID" value="MBJ6360103.1"/>
    <property type="molecule type" value="Genomic_DNA"/>
</dbReference>
<dbReference type="SUPFAM" id="SSF88713">
    <property type="entry name" value="Glycoside hydrolase/deacetylase"/>
    <property type="match status" value="1"/>
</dbReference>
<proteinExistence type="predicted"/>
<reference evidence="3" key="1">
    <citation type="submission" date="2020-12" db="EMBL/GenBank/DDBJ databases">
        <authorList>
            <person name="Huq M.A."/>
        </authorList>
    </citation>
    <scope>NUCLEOTIDE SEQUENCE</scope>
    <source>
        <strain evidence="3">MAHUQ-46</strain>
    </source>
</reference>
<sequence>MKKLILAIILAIRIILLLVWGNHYIIGTKSRTPPVESPVDSTSAGSADSTNFTDTEHLLLDPDADDEDTGSDGKWIYLTFDDGPSSVSDKILDILDQYKVKATFFMLEPHMRTYPEILKRMVKEGHGVGIHGVTHDKHKFYHSEQTAFDEMIKGQATLESITGIKTELIRSPYGSIPYLLDSYRQVLDYLKANPLSFNC</sequence>
<dbReference type="Proteomes" id="UP000640274">
    <property type="component" value="Unassembled WGS sequence"/>
</dbReference>
<feature type="domain" description="NodB homology" evidence="2">
    <location>
        <begin position="74"/>
        <end position="199"/>
    </location>
</feature>
<gene>
    <name evidence="3" type="ORF">JFN88_02045</name>
</gene>
<name>A0A934J4C1_9BACL</name>
<feature type="compositionally biased region" description="Polar residues" evidence="1">
    <location>
        <begin position="39"/>
        <end position="51"/>
    </location>
</feature>
<dbReference type="GO" id="GO:0005975">
    <property type="term" value="P:carbohydrate metabolic process"/>
    <property type="evidence" value="ECO:0007669"/>
    <property type="project" value="InterPro"/>
</dbReference>
<dbReference type="Pfam" id="PF01522">
    <property type="entry name" value="Polysacc_deac_1"/>
    <property type="match status" value="1"/>
</dbReference>
<dbReference type="InterPro" id="IPR050248">
    <property type="entry name" value="Polysacc_deacetylase_ArnD"/>
</dbReference>
<dbReference type="InterPro" id="IPR002509">
    <property type="entry name" value="NODB_dom"/>
</dbReference>
<dbReference type="PANTHER" id="PTHR10587:SF125">
    <property type="entry name" value="POLYSACCHARIDE DEACETYLASE YHEN-RELATED"/>
    <property type="match status" value="1"/>
</dbReference>
<evidence type="ECO:0000313" key="4">
    <source>
        <dbReference type="Proteomes" id="UP000640274"/>
    </source>
</evidence>
<dbReference type="InterPro" id="IPR011330">
    <property type="entry name" value="Glyco_hydro/deAcase_b/a-brl"/>
</dbReference>
<evidence type="ECO:0000259" key="2">
    <source>
        <dbReference type="PROSITE" id="PS51677"/>
    </source>
</evidence>
<feature type="region of interest" description="Disordered" evidence="1">
    <location>
        <begin position="31"/>
        <end position="51"/>
    </location>
</feature>
<protein>
    <submittedName>
        <fullName evidence="3">Polysaccharide deacetylase family protein</fullName>
    </submittedName>
</protein>
<dbReference type="Gene3D" id="3.20.20.370">
    <property type="entry name" value="Glycoside hydrolase/deacetylase"/>
    <property type="match status" value="1"/>
</dbReference>
<keyword evidence="4" id="KW-1185">Reference proteome</keyword>
<evidence type="ECO:0000313" key="3">
    <source>
        <dbReference type="EMBL" id="MBJ6360103.1"/>
    </source>
</evidence>
<evidence type="ECO:0000256" key="1">
    <source>
        <dbReference type="SAM" id="MobiDB-lite"/>
    </source>
</evidence>
<dbReference type="PANTHER" id="PTHR10587">
    <property type="entry name" value="GLYCOSYL TRANSFERASE-RELATED"/>
    <property type="match status" value="1"/>
</dbReference>
<organism evidence="3 4">
    <name type="scientific">Paenibacillus roseus</name>
    <dbReference type="NCBI Taxonomy" id="2798579"/>
    <lineage>
        <taxon>Bacteria</taxon>
        <taxon>Bacillati</taxon>
        <taxon>Bacillota</taxon>
        <taxon>Bacilli</taxon>
        <taxon>Bacillales</taxon>
        <taxon>Paenibacillaceae</taxon>
        <taxon>Paenibacillus</taxon>
    </lineage>
</organism>
<accession>A0A934J4C1</accession>
<dbReference type="PROSITE" id="PS51677">
    <property type="entry name" value="NODB"/>
    <property type="match status" value="1"/>
</dbReference>
<dbReference type="GO" id="GO:0016810">
    <property type="term" value="F:hydrolase activity, acting on carbon-nitrogen (but not peptide) bonds"/>
    <property type="evidence" value="ECO:0007669"/>
    <property type="project" value="InterPro"/>
</dbReference>
<dbReference type="RefSeq" id="WP_199017622.1">
    <property type="nucleotide sequence ID" value="NZ_JAELUP010000004.1"/>
</dbReference>
<comment type="caution">
    <text evidence="3">The sequence shown here is derived from an EMBL/GenBank/DDBJ whole genome shotgun (WGS) entry which is preliminary data.</text>
</comment>
<dbReference type="AlphaFoldDB" id="A0A934J4C1"/>